<comment type="similarity">
    <text evidence="5 6">Belongs to the TRAFAC class myosin-kinesin ATPase superfamily. Kinesin family.</text>
</comment>
<organism evidence="10 11">
    <name type="scientific">Toxocara canis</name>
    <name type="common">Canine roundworm</name>
    <dbReference type="NCBI Taxonomy" id="6265"/>
    <lineage>
        <taxon>Eukaryota</taxon>
        <taxon>Metazoa</taxon>
        <taxon>Ecdysozoa</taxon>
        <taxon>Nematoda</taxon>
        <taxon>Chromadorea</taxon>
        <taxon>Rhabditida</taxon>
        <taxon>Spirurina</taxon>
        <taxon>Ascaridomorpha</taxon>
        <taxon>Ascaridoidea</taxon>
        <taxon>Toxocaridae</taxon>
        <taxon>Toxocara</taxon>
    </lineage>
</organism>
<dbReference type="PROSITE" id="PS50067">
    <property type="entry name" value="KINESIN_MOTOR_2"/>
    <property type="match status" value="1"/>
</dbReference>
<evidence type="ECO:0000256" key="5">
    <source>
        <dbReference type="PROSITE-ProRule" id="PRU00283"/>
    </source>
</evidence>
<dbReference type="GO" id="GO:0005524">
    <property type="term" value="F:ATP binding"/>
    <property type="evidence" value="ECO:0007669"/>
    <property type="project" value="UniProtKB-KW"/>
</dbReference>
<keyword evidence="7" id="KW-0175">Coiled coil</keyword>
<sequence length="691" mass="78192">MNVIAVRIKEVTREASTPSAARRPKRIDIKEAVEVMCRICPLSSQQEEACAIALDEQHVKLIAPLSSRQHGGQTPEESIYKFTYVFDEEDSQKSVFGRCALDLVQEVIRGRNALLFTYGEDSLGILPRALDVLFNSLPNVADKCIFCPDCKNGFVVLSELEASLSRRMTAVQPSGSLESLNRFVESRRVSGASTEMVYAVFVSYVEVYNDLCYDLLADPVTRNDGIRVLPSKDIRMGPKNSVYVDGVVEVEVQSSGEALEQFFRGQERRNVADTLLNKASSRSHSIFNIRLVMAPCQPGLFYPQSDPAQAIHISQLSLVDLAGSERTKRTCNEGIRLTETGKINQSLLVLRQCFDKLRANQCGTAQSVQVPYRDSKLTYLFKNFFEGSGKVRMIVCVNPRPDDYCENLSVMSFAEVSQKVFVTSGEQVQLPVGNKDSVDRRHFLQWMSEVESDETTGSFRSCECAPSFDLESSDDTHSLERLRAYFLASERTRNEKLKEWEQKDRDFELQLRRMLYKADTMCGRLQDSKRELEEANQMIIHLNSQIRQLRGENANLKQQLRYRDKERANAFEQSRLREVDYAQRLRNREEALDRVRRILGPSKSKGNMAVTACGSRFPAQKVGCKAGAHESFRRRSKSAHMVGTWNRALPALPPHMQRAAMRALKLSSRSTQLDNAVAGDMPITHEDVSRN</sequence>
<dbReference type="PROSITE" id="PS00411">
    <property type="entry name" value="KINESIN_MOTOR_1"/>
    <property type="match status" value="1"/>
</dbReference>
<dbReference type="GO" id="GO:0005874">
    <property type="term" value="C:microtubule"/>
    <property type="evidence" value="ECO:0007669"/>
    <property type="project" value="UniProtKB-KW"/>
</dbReference>
<evidence type="ECO:0000256" key="2">
    <source>
        <dbReference type="ARBA" id="ARBA00022741"/>
    </source>
</evidence>
<dbReference type="InterPro" id="IPR019821">
    <property type="entry name" value="Kinesin_motor_CS"/>
</dbReference>
<dbReference type="SUPFAM" id="SSF52540">
    <property type="entry name" value="P-loop containing nucleoside triphosphate hydrolases"/>
    <property type="match status" value="1"/>
</dbReference>
<dbReference type="GO" id="GO:0005871">
    <property type="term" value="C:kinesin complex"/>
    <property type="evidence" value="ECO:0007669"/>
    <property type="project" value="TreeGrafter"/>
</dbReference>
<keyword evidence="2 6" id="KW-0547">Nucleotide-binding</keyword>
<evidence type="ECO:0000256" key="7">
    <source>
        <dbReference type="SAM" id="Coils"/>
    </source>
</evidence>
<dbReference type="EMBL" id="UYWY01019619">
    <property type="protein sequence ID" value="VDM38439.1"/>
    <property type="molecule type" value="Genomic_DNA"/>
</dbReference>
<dbReference type="Pfam" id="PF00225">
    <property type="entry name" value="Kinesin"/>
    <property type="match status" value="1"/>
</dbReference>
<dbReference type="PANTHER" id="PTHR24115">
    <property type="entry name" value="KINESIN-RELATED"/>
    <property type="match status" value="1"/>
</dbReference>
<evidence type="ECO:0000259" key="8">
    <source>
        <dbReference type="PROSITE" id="PS50067"/>
    </source>
</evidence>
<name>A0A183UF48_TOXCA</name>
<accession>A0A183UF48</accession>
<comment type="caution">
    <text evidence="5">Lacks conserved residue(s) required for the propagation of feature annotation.</text>
</comment>
<dbReference type="Proteomes" id="UP000050794">
    <property type="component" value="Unassembled WGS sequence"/>
</dbReference>
<comment type="subcellular location">
    <subcellularLocation>
        <location evidence="1">Cytoplasm</location>
        <location evidence="1">Cytoskeleton</location>
    </subcellularLocation>
</comment>
<dbReference type="PANTHER" id="PTHR24115:SF600">
    <property type="entry name" value="KINESIN-LIKE PROTEIN KIF23"/>
    <property type="match status" value="1"/>
</dbReference>
<evidence type="ECO:0000313" key="11">
    <source>
        <dbReference type="WBParaSite" id="TCNE_0000711801-mRNA-1"/>
    </source>
</evidence>
<protein>
    <recommendedName>
        <fullName evidence="6">Kinesin-like protein</fullName>
    </recommendedName>
</protein>
<dbReference type="InterPro" id="IPR001752">
    <property type="entry name" value="Kinesin_motor_dom"/>
</dbReference>
<dbReference type="InterPro" id="IPR036961">
    <property type="entry name" value="Kinesin_motor_dom_sf"/>
</dbReference>
<evidence type="ECO:0000256" key="4">
    <source>
        <dbReference type="ARBA" id="ARBA00023212"/>
    </source>
</evidence>
<keyword evidence="10" id="KW-1185">Reference proteome</keyword>
<keyword evidence="4" id="KW-0963">Cytoplasm</keyword>
<reference evidence="11" key="1">
    <citation type="submission" date="2016-06" db="UniProtKB">
        <authorList>
            <consortium name="WormBaseParasite"/>
        </authorList>
    </citation>
    <scope>IDENTIFICATION</scope>
</reference>
<dbReference type="GO" id="GO:0007018">
    <property type="term" value="P:microtubule-based movement"/>
    <property type="evidence" value="ECO:0007669"/>
    <property type="project" value="InterPro"/>
</dbReference>
<dbReference type="SMART" id="SM00129">
    <property type="entry name" value="KISc"/>
    <property type="match status" value="1"/>
</dbReference>
<keyword evidence="4" id="KW-0206">Cytoskeleton</keyword>
<dbReference type="PRINTS" id="PR00380">
    <property type="entry name" value="KINESINHEAVY"/>
</dbReference>
<gene>
    <name evidence="9" type="ORF">TCNE_LOCUS7118</name>
</gene>
<dbReference type="AlphaFoldDB" id="A0A183UF48"/>
<evidence type="ECO:0000313" key="9">
    <source>
        <dbReference type="EMBL" id="VDM38439.1"/>
    </source>
</evidence>
<reference evidence="9 10" key="2">
    <citation type="submission" date="2018-11" db="EMBL/GenBank/DDBJ databases">
        <authorList>
            <consortium name="Pathogen Informatics"/>
        </authorList>
    </citation>
    <scope>NUCLEOTIDE SEQUENCE [LARGE SCALE GENOMIC DNA]</scope>
</reference>
<dbReference type="InterPro" id="IPR027417">
    <property type="entry name" value="P-loop_NTPase"/>
</dbReference>
<evidence type="ECO:0000313" key="10">
    <source>
        <dbReference type="Proteomes" id="UP000050794"/>
    </source>
</evidence>
<dbReference type="Gene3D" id="3.40.850.10">
    <property type="entry name" value="Kinesin motor domain"/>
    <property type="match status" value="1"/>
</dbReference>
<feature type="coiled-coil region" evidence="7">
    <location>
        <begin position="525"/>
        <end position="559"/>
    </location>
</feature>
<dbReference type="GO" id="GO:0003777">
    <property type="term" value="F:microtubule motor activity"/>
    <property type="evidence" value="ECO:0007669"/>
    <property type="project" value="InterPro"/>
</dbReference>
<evidence type="ECO:0000256" key="1">
    <source>
        <dbReference type="ARBA" id="ARBA00004245"/>
    </source>
</evidence>
<keyword evidence="6" id="KW-0505">Motor protein</keyword>
<evidence type="ECO:0000256" key="6">
    <source>
        <dbReference type="RuleBase" id="RU000394"/>
    </source>
</evidence>
<evidence type="ECO:0000256" key="3">
    <source>
        <dbReference type="ARBA" id="ARBA00022840"/>
    </source>
</evidence>
<feature type="domain" description="Kinesin motor" evidence="8">
    <location>
        <begin position="32"/>
        <end position="420"/>
    </location>
</feature>
<dbReference type="GO" id="GO:0005634">
    <property type="term" value="C:nucleus"/>
    <property type="evidence" value="ECO:0007669"/>
    <property type="project" value="TreeGrafter"/>
</dbReference>
<dbReference type="GO" id="GO:0008017">
    <property type="term" value="F:microtubule binding"/>
    <property type="evidence" value="ECO:0007669"/>
    <property type="project" value="InterPro"/>
</dbReference>
<dbReference type="GO" id="GO:0051256">
    <property type="term" value="P:mitotic spindle midzone assembly"/>
    <property type="evidence" value="ECO:0007669"/>
    <property type="project" value="TreeGrafter"/>
</dbReference>
<dbReference type="GO" id="GO:0016887">
    <property type="term" value="F:ATP hydrolysis activity"/>
    <property type="evidence" value="ECO:0007669"/>
    <property type="project" value="TreeGrafter"/>
</dbReference>
<keyword evidence="6" id="KW-0493">Microtubule</keyword>
<dbReference type="InterPro" id="IPR027640">
    <property type="entry name" value="Kinesin-like_fam"/>
</dbReference>
<keyword evidence="3 6" id="KW-0067">ATP-binding</keyword>
<dbReference type="WBParaSite" id="TCNE_0000711801-mRNA-1">
    <property type="protein sequence ID" value="TCNE_0000711801-mRNA-1"/>
    <property type="gene ID" value="TCNE_0000711801"/>
</dbReference>
<proteinExistence type="inferred from homology"/>